<evidence type="ECO:0000313" key="1">
    <source>
        <dbReference type="EMBL" id="GGK27542.1"/>
    </source>
</evidence>
<dbReference type="RefSeq" id="WP_188910766.1">
    <property type="nucleotide sequence ID" value="NZ_BMMF01000003.1"/>
</dbReference>
<proteinExistence type="predicted"/>
<evidence type="ECO:0000313" key="2">
    <source>
        <dbReference type="Proteomes" id="UP000600449"/>
    </source>
</evidence>
<protein>
    <recommendedName>
        <fullName evidence="3">Calpastatin</fullName>
    </recommendedName>
</protein>
<dbReference type="InterPro" id="IPR014937">
    <property type="entry name" value="DUF1810"/>
</dbReference>
<dbReference type="AlphaFoldDB" id="A0A917V301"/>
<reference evidence="1 2" key="1">
    <citation type="journal article" date="2014" name="Int. J. Syst. Evol. Microbiol.">
        <title>Complete genome sequence of Corynebacterium casei LMG S-19264T (=DSM 44701T), isolated from a smear-ripened cheese.</title>
        <authorList>
            <consortium name="US DOE Joint Genome Institute (JGI-PGF)"/>
            <person name="Walter F."/>
            <person name="Albersmeier A."/>
            <person name="Kalinowski J."/>
            <person name="Ruckert C."/>
        </authorList>
    </citation>
    <scope>NUCLEOTIDE SEQUENCE [LARGE SCALE GENOMIC DNA]</scope>
    <source>
        <strain evidence="1 2">CGMCC 1.9161</strain>
    </source>
</reference>
<dbReference type="Pfam" id="PF08837">
    <property type="entry name" value="DUF1810"/>
    <property type="match status" value="1"/>
</dbReference>
<dbReference type="Gene3D" id="1.25.40.380">
    <property type="entry name" value="Protein of unknown function DUF1810"/>
    <property type="match status" value="1"/>
</dbReference>
<organism evidence="1 2">
    <name type="scientific">Salinarimonas ramus</name>
    <dbReference type="NCBI Taxonomy" id="690164"/>
    <lineage>
        <taxon>Bacteria</taxon>
        <taxon>Pseudomonadati</taxon>
        <taxon>Pseudomonadota</taxon>
        <taxon>Alphaproteobacteria</taxon>
        <taxon>Hyphomicrobiales</taxon>
        <taxon>Salinarimonadaceae</taxon>
        <taxon>Salinarimonas</taxon>
    </lineage>
</organism>
<gene>
    <name evidence="1" type="ORF">GCM10011322_12610</name>
</gene>
<keyword evidence="2" id="KW-1185">Reference proteome</keyword>
<evidence type="ECO:0008006" key="3">
    <source>
        <dbReference type="Google" id="ProtNLM"/>
    </source>
</evidence>
<dbReference type="Proteomes" id="UP000600449">
    <property type="component" value="Unassembled WGS sequence"/>
</dbReference>
<dbReference type="SUPFAM" id="SSF140736">
    <property type="entry name" value="Rv1873-like"/>
    <property type="match status" value="1"/>
</dbReference>
<dbReference type="InterPro" id="IPR036287">
    <property type="entry name" value="Rv1873-like_sf"/>
</dbReference>
<name>A0A917V301_9HYPH</name>
<comment type="caution">
    <text evidence="1">The sequence shown here is derived from an EMBL/GenBank/DDBJ whole genome shotgun (WGS) entry which is preliminary data.</text>
</comment>
<sequence>MSETTRDDPHDLARFVSAQAGDLEIVLAELAAGAKRTHWIWWVFPQHEALGKSRNATFYGIGDLAEARAYLAHPVLGSRLRACVGLLLSHAGRDATAILGSPDDRKVRSCLTLFREAAQDPADRALFQRGLEIFYGGAADEATLALLAAR</sequence>
<accession>A0A917V301</accession>
<dbReference type="EMBL" id="BMMF01000003">
    <property type="protein sequence ID" value="GGK27542.1"/>
    <property type="molecule type" value="Genomic_DNA"/>
</dbReference>
<dbReference type="PIRSF" id="PIRSF008546">
    <property type="entry name" value="UCP008546"/>
    <property type="match status" value="1"/>
</dbReference>